<dbReference type="EMBL" id="JACYHB010000007">
    <property type="protein sequence ID" value="MBD8079358.1"/>
    <property type="molecule type" value="Genomic_DNA"/>
</dbReference>
<feature type="transmembrane region" description="Helical" evidence="2">
    <location>
        <begin position="266"/>
        <end position="288"/>
    </location>
</feature>
<keyword evidence="3" id="KW-0732">Signal</keyword>
<keyword evidence="5" id="KW-1185">Reference proteome</keyword>
<accession>A0A927J084</accession>
<dbReference type="RefSeq" id="WP_191828950.1">
    <property type="nucleotide sequence ID" value="NZ_JACYHB010000007.1"/>
</dbReference>
<feature type="region of interest" description="Disordered" evidence="1">
    <location>
        <begin position="121"/>
        <end position="266"/>
    </location>
</feature>
<name>A0A927J084_9MICO</name>
<feature type="compositionally biased region" description="Low complexity" evidence="1">
    <location>
        <begin position="129"/>
        <end position="138"/>
    </location>
</feature>
<keyword evidence="2" id="KW-1133">Transmembrane helix</keyword>
<keyword evidence="2" id="KW-0812">Transmembrane</keyword>
<gene>
    <name evidence="4" type="ORF">IF651_09870</name>
</gene>
<feature type="signal peptide" evidence="3">
    <location>
        <begin position="1"/>
        <end position="28"/>
    </location>
</feature>
<dbReference type="AlphaFoldDB" id="A0A927J084"/>
<keyword evidence="2" id="KW-0472">Membrane</keyword>
<feature type="compositionally biased region" description="Acidic residues" evidence="1">
    <location>
        <begin position="152"/>
        <end position="161"/>
    </location>
</feature>
<reference evidence="4" key="2">
    <citation type="submission" date="2020-09" db="EMBL/GenBank/DDBJ databases">
        <authorList>
            <person name="Yu Y."/>
        </authorList>
    </citation>
    <scope>NUCLEOTIDE SEQUENCE</scope>
    <source>
        <strain evidence="4">KCTC 49039</strain>
    </source>
</reference>
<organism evidence="4 5">
    <name type="scientific">Cellulosimicrobium arenosum</name>
    <dbReference type="NCBI Taxonomy" id="2708133"/>
    <lineage>
        <taxon>Bacteria</taxon>
        <taxon>Bacillati</taxon>
        <taxon>Actinomycetota</taxon>
        <taxon>Actinomycetes</taxon>
        <taxon>Micrococcales</taxon>
        <taxon>Promicromonosporaceae</taxon>
        <taxon>Cellulosimicrobium</taxon>
    </lineage>
</organism>
<proteinExistence type="predicted"/>
<evidence type="ECO:0000313" key="4">
    <source>
        <dbReference type="EMBL" id="MBD8079358.1"/>
    </source>
</evidence>
<sequence length="292" mass="29108">MSMRVATCAAPIACSVALAALVAAPAAAADRDRGGELVVSAEGVSFDAARLSDDGGWFGYAVTRLDGSRPRYLGDTYSRRDTSDGHLSFEAPGRAYEEGYCIAWVHLTGVDDQFAAWAGDRPACTGTGAEPEPVATVEPEPPEVAPSPEGTDSADPDDTVDDPTGAGSAGRTPADAAADGSASSAADPAPAATPGTAEPTEPAESAESATSSPAETATATATDEPTTPEPATASTTASDDPVATGAERLLRSDERAAPPPPPAGTFPTLAVVGLSGLAAAAAGAMLLLRRAR</sequence>
<feature type="chain" id="PRO_5036768420" description="Gram-positive cocci surface proteins LPxTG domain-containing protein" evidence="3">
    <location>
        <begin position="29"/>
        <end position="292"/>
    </location>
</feature>
<feature type="compositionally biased region" description="Low complexity" evidence="1">
    <location>
        <begin position="162"/>
        <end position="241"/>
    </location>
</feature>
<protein>
    <recommendedName>
        <fullName evidence="6">Gram-positive cocci surface proteins LPxTG domain-containing protein</fullName>
    </recommendedName>
</protein>
<evidence type="ECO:0000313" key="5">
    <source>
        <dbReference type="Proteomes" id="UP000610846"/>
    </source>
</evidence>
<dbReference type="Proteomes" id="UP000610846">
    <property type="component" value="Unassembled WGS sequence"/>
</dbReference>
<evidence type="ECO:0000256" key="1">
    <source>
        <dbReference type="SAM" id="MobiDB-lite"/>
    </source>
</evidence>
<evidence type="ECO:0000256" key="3">
    <source>
        <dbReference type="SAM" id="SignalP"/>
    </source>
</evidence>
<evidence type="ECO:0000256" key="2">
    <source>
        <dbReference type="SAM" id="Phobius"/>
    </source>
</evidence>
<evidence type="ECO:0008006" key="6">
    <source>
        <dbReference type="Google" id="ProtNLM"/>
    </source>
</evidence>
<reference evidence="4" key="1">
    <citation type="journal article" date="2018" name="Curr. Microbiol.">
        <title>Cellulosimicrobium arenosum sp. nov., Isolated from Marine Sediment Sand.</title>
        <authorList>
            <person name="Oh M."/>
            <person name="Kim J.H."/>
            <person name="Yoon J.H."/>
            <person name="Schumann P."/>
            <person name="Kim W."/>
        </authorList>
    </citation>
    <scope>NUCLEOTIDE SEQUENCE</scope>
    <source>
        <strain evidence="4">KCTC 49039</strain>
    </source>
</reference>
<comment type="caution">
    <text evidence="4">The sequence shown here is derived from an EMBL/GenBank/DDBJ whole genome shotgun (WGS) entry which is preliminary data.</text>
</comment>